<dbReference type="EMBL" id="BSND01000005">
    <property type="protein sequence ID" value="GLQ00301.1"/>
    <property type="molecule type" value="Genomic_DNA"/>
</dbReference>
<sequence length="623" mass="72083">MLNHAHQLRLFFVVSYLILFSITCLFWPYAKTDSNWLNSYLFFSSAIYAFLYLLPALVITKLIDLLAFFNNRYEKKWLLVSRQVAWILTSVIFLALYADYEIYTLYEYHFNGFVWNLIITPGGIDALGATISTKVTIAIEVIAIIVFTYLLMWLSGKLGYRTHFTVSRRVYISALAILLLLAPLEESVYAYSIYTGKDDFIQVSSVIPFHLKSSAHSFFKNMGIEQGGLKKLRLAHGKIHYPLETIATEQLATYPNIIMLVAESFRWDLLDPEITPNLWKLSQKSLTFDNHYSGGNRTRMGLLSMFYGIDAPYWYGFQQQKISPVLLNVLRDKGYQFDLHTSQSFDYPELRDTVFHNMPESVMEELKDGEPWARDHQNISHVISNIDTRVKNKPFYSFMFFESTHAPYAFPESMAIRKDYLKDMNYADLNLRDNIEQIHNRYINAAHTIDAEVGRLLNYLEENKLLDNTIILFTGDHGEEFMENGHWGHGHNEMFPEQQIHVPLILSIPGTKPEHIRHTTSHIQIPATLMEKLGATTNADKYALAGDLNSILPYLVVGNYNYLSVIDNSHKITFPFTSTDYFHYTVFTRDDQSVNADEKQEVIKQIQPLIDDVTKDCQRFVSH</sequence>
<name>A0ABQ5TWZ1_9GAMM</name>
<evidence type="ECO:0000259" key="3">
    <source>
        <dbReference type="Pfam" id="PF11893"/>
    </source>
</evidence>
<dbReference type="Gene3D" id="3.40.720.10">
    <property type="entry name" value="Alkaline Phosphatase, subunit A"/>
    <property type="match status" value="1"/>
</dbReference>
<keyword evidence="5" id="KW-1185">Reference proteome</keyword>
<dbReference type="Pfam" id="PF11893">
    <property type="entry name" value="DUF3413"/>
    <property type="match status" value="1"/>
</dbReference>
<dbReference type="InterPro" id="IPR052701">
    <property type="entry name" value="GAG_Ulvan_Degrading_Sulfatases"/>
</dbReference>
<feature type="transmembrane region" description="Helical" evidence="1">
    <location>
        <begin position="42"/>
        <end position="63"/>
    </location>
</feature>
<reference evidence="4" key="1">
    <citation type="journal article" date="2014" name="Int. J. Syst. Evol. Microbiol.">
        <title>Complete genome of a new Firmicutes species belonging to the dominant human colonic microbiota ('Ruminococcus bicirculans') reveals two chromosomes and a selective capacity to utilize plant glucans.</title>
        <authorList>
            <consortium name="NISC Comparative Sequencing Program"/>
            <person name="Wegmann U."/>
            <person name="Louis P."/>
            <person name="Goesmann A."/>
            <person name="Henrissat B."/>
            <person name="Duncan S.H."/>
            <person name="Flint H.J."/>
        </authorList>
    </citation>
    <scope>NUCLEOTIDE SEQUENCE</scope>
    <source>
        <strain evidence="4">NBRC 102424</strain>
    </source>
</reference>
<evidence type="ECO:0000259" key="2">
    <source>
        <dbReference type="Pfam" id="PF00884"/>
    </source>
</evidence>
<dbReference type="PANTHER" id="PTHR43751">
    <property type="entry name" value="SULFATASE"/>
    <property type="match status" value="1"/>
</dbReference>
<keyword evidence="1" id="KW-0812">Transmembrane</keyword>
<proteinExistence type="predicted"/>
<organism evidence="4 5">
    <name type="scientific">Methylophaga thalassica</name>
    <dbReference type="NCBI Taxonomy" id="40223"/>
    <lineage>
        <taxon>Bacteria</taxon>
        <taxon>Pseudomonadati</taxon>
        <taxon>Pseudomonadota</taxon>
        <taxon>Gammaproteobacteria</taxon>
        <taxon>Thiotrichales</taxon>
        <taxon>Piscirickettsiaceae</taxon>
        <taxon>Methylophaga</taxon>
    </lineage>
</organism>
<feature type="transmembrane region" description="Helical" evidence="1">
    <location>
        <begin position="166"/>
        <end position="184"/>
    </location>
</feature>
<feature type="transmembrane region" description="Helical" evidence="1">
    <location>
        <begin position="84"/>
        <end position="106"/>
    </location>
</feature>
<dbReference type="InterPro" id="IPR024588">
    <property type="entry name" value="YejM_N"/>
</dbReference>
<dbReference type="CDD" id="cd16148">
    <property type="entry name" value="sulfatase_like"/>
    <property type="match status" value="1"/>
</dbReference>
<feature type="domain" description="Sulfatase N-terminal" evidence="2">
    <location>
        <begin position="255"/>
        <end position="534"/>
    </location>
</feature>
<feature type="transmembrane region" description="Helical" evidence="1">
    <location>
        <begin position="12"/>
        <end position="30"/>
    </location>
</feature>
<dbReference type="SUPFAM" id="SSF53649">
    <property type="entry name" value="Alkaline phosphatase-like"/>
    <property type="match status" value="1"/>
</dbReference>
<dbReference type="InterPro" id="IPR012159">
    <property type="entry name" value="YejM-like"/>
</dbReference>
<feature type="domain" description="Inner membrane protein YejM N-terminal" evidence="3">
    <location>
        <begin position="11"/>
        <end position="246"/>
    </location>
</feature>
<protein>
    <recommendedName>
        <fullName evidence="6">DUF3413 domain-containing protein</fullName>
    </recommendedName>
</protein>
<evidence type="ECO:0000313" key="5">
    <source>
        <dbReference type="Proteomes" id="UP001161423"/>
    </source>
</evidence>
<keyword evidence="1" id="KW-1133">Transmembrane helix</keyword>
<feature type="transmembrane region" description="Helical" evidence="1">
    <location>
        <begin position="135"/>
        <end position="154"/>
    </location>
</feature>
<dbReference type="PIRSF" id="PIRSF004950">
    <property type="entry name" value="Mmb_sulf_HI0842"/>
    <property type="match status" value="1"/>
</dbReference>
<dbReference type="Pfam" id="PF00884">
    <property type="entry name" value="Sulfatase"/>
    <property type="match status" value="1"/>
</dbReference>
<reference evidence="4" key="2">
    <citation type="submission" date="2023-01" db="EMBL/GenBank/DDBJ databases">
        <title>Draft genome sequence of Methylophaga thalassica strain NBRC 102424.</title>
        <authorList>
            <person name="Sun Q."/>
            <person name="Mori K."/>
        </authorList>
    </citation>
    <scope>NUCLEOTIDE SEQUENCE</scope>
    <source>
        <strain evidence="4">NBRC 102424</strain>
    </source>
</reference>
<gene>
    <name evidence="4" type="ORF">GCM10007891_21540</name>
</gene>
<dbReference type="RefSeq" id="WP_284723319.1">
    <property type="nucleotide sequence ID" value="NZ_BSND01000005.1"/>
</dbReference>
<dbReference type="InterPro" id="IPR000917">
    <property type="entry name" value="Sulfatase_N"/>
</dbReference>
<evidence type="ECO:0008006" key="6">
    <source>
        <dbReference type="Google" id="ProtNLM"/>
    </source>
</evidence>
<keyword evidence="1" id="KW-0472">Membrane</keyword>
<evidence type="ECO:0000256" key="1">
    <source>
        <dbReference type="SAM" id="Phobius"/>
    </source>
</evidence>
<dbReference type="PANTHER" id="PTHR43751:SF3">
    <property type="entry name" value="SULFATASE N-TERMINAL DOMAIN-CONTAINING PROTEIN"/>
    <property type="match status" value="1"/>
</dbReference>
<dbReference type="Proteomes" id="UP001161423">
    <property type="component" value="Unassembled WGS sequence"/>
</dbReference>
<accession>A0ABQ5TWZ1</accession>
<dbReference type="InterPro" id="IPR017850">
    <property type="entry name" value="Alkaline_phosphatase_core_sf"/>
</dbReference>
<comment type="caution">
    <text evidence="4">The sequence shown here is derived from an EMBL/GenBank/DDBJ whole genome shotgun (WGS) entry which is preliminary data.</text>
</comment>
<evidence type="ECO:0000313" key="4">
    <source>
        <dbReference type="EMBL" id="GLQ00301.1"/>
    </source>
</evidence>